<dbReference type="GO" id="GO:0051782">
    <property type="term" value="P:negative regulation of cell division"/>
    <property type="evidence" value="ECO:0007669"/>
    <property type="project" value="TreeGrafter"/>
</dbReference>
<dbReference type="Pfam" id="PF01656">
    <property type="entry name" value="CbiA"/>
    <property type="match status" value="1"/>
</dbReference>
<keyword evidence="4" id="KW-1185">Reference proteome</keyword>
<evidence type="ECO:0000313" key="3">
    <source>
        <dbReference type="EMBL" id="PFG17760.1"/>
    </source>
</evidence>
<feature type="domain" description="Rv3660c-like CheY-like N-terminal" evidence="2">
    <location>
        <begin position="6"/>
        <end position="101"/>
    </location>
</feature>
<evidence type="ECO:0000259" key="2">
    <source>
        <dbReference type="Pfam" id="PF26563"/>
    </source>
</evidence>
<dbReference type="AlphaFoldDB" id="A0A2A9CVV1"/>
<evidence type="ECO:0000313" key="4">
    <source>
        <dbReference type="Proteomes" id="UP000226079"/>
    </source>
</evidence>
<dbReference type="Pfam" id="PF26563">
    <property type="entry name" value="Rv3660c_N"/>
    <property type="match status" value="1"/>
</dbReference>
<dbReference type="GO" id="GO:0005524">
    <property type="term" value="F:ATP binding"/>
    <property type="evidence" value="ECO:0007669"/>
    <property type="project" value="TreeGrafter"/>
</dbReference>
<dbReference type="GO" id="GO:0009898">
    <property type="term" value="C:cytoplasmic side of plasma membrane"/>
    <property type="evidence" value="ECO:0007669"/>
    <property type="project" value="TreeGrafter"/>
</dbReference>
<dbReference type="EMBL" id="PDJC01000001">
    <property type="protein sequence ID" value="PFG17760.1"/>
    <property type="molecule type" value="Genomic_DNA"/>
</dbReference>
<protein>
    <submittedName>
        <fullName evidence="3">Secretion/DNA translocation related CpaE-like protein</fullName>
    </submittedName>
</protein>
<dbReference type="InterPro" id="IPR022521">
    <property type="entry name" value="Rv3660c"/>
</dbReference>
<dbReference type="PANTHER" id="PTHR43384">
    <property type="entry name" value="SEPTUM SITE-DETERMINING PROTEIN MIND HOMOLOG, CHLOROPLASTIC-RELATED"/>
    <property type="match status" value="1"/>
</dbReference>
<accession>A0A2A9CVV1</accession>
<dbReference type="NCBIfam" id="TIGR03815">
    <property type="entry name" value="CpaE_hom_Actino"/>
    <property type="match status" value="1"/>
</dbReference>
<dbReference type="SUPFAM" id="SSF52540">
    <property type="entry name" value="P-loop containing nucleoside triphosphate hydrolases"/>
    <property type="match status" value="1"/>
</dbReference>
<dbReference type="GO" id="GO:0016887">
    <property type="term" value="F:ATP hydrolysis activity"/>
    <property type="evidence" value="ECO:0007669"/>
    <property type="project" value="TreeGrafter"/>
</dbReference>
<dbReference type="GO" id="GO:0005829">
    <property type="term" value="C:cytosol"/>
    <property type="evidence" value="ECO:0007669"/>
    <property type="project" value="TreeGrafter"/>
</dbReference>
<organism evidence="3 4">
    <name type="scientific">Propionicimonas paludicola</name>
    <dbReference type="NCBI Taxonomy" id="185243"/>
    <lineage>
        <taxon>Bacteria</taxon>
        <taxon>Bacillati</taxon>
        <taxon>Actinomycetota</taxon>
        <taxon>Actinomycetes</taxon>
        <taxon>Propionibacteriales</taxon>
        <taxon>Nocardioidaceae</taxon>
        <taxon>Propionicimonas</taxon>
    </lineage>
</organism>
<dbReference type="InterPro" id="IPR059050">
    <property type="entry name" value="Rv3660c_N"/>
</dbReference>
<sequence length="336" mass="34512">MAPPGEVRELVLATAAAQELEVEVLAEPERMAGMWRSAGTVVVAGELARRVASAAPTARPGVFLVGSDAEQLAAWSAPLAAGVIQLPEGGAWLGAVLADGRSRFSGPVVAVLGGSGGVGASTLAASLAHLGAERAEASALVDVDPLGGGLDLLLGAERVSGWRWPRLEAADGRLGDLRGYLPVVDGVTVVSMARGPAFDLSREPLAAIVGALRSWHSLVVLDVGRCGGPAAREALRLAGRQLLVASASVRGVAAARQVVAEYELERAELVLRRGRGSLDSALVAEAVGLPILGEIPTDLRLVEAADSGEPPARGVRRGYRRAVDALVRRVLADADD</sequence>
<name>A0A2A9CVV1_9ACTN</name>
<gene>
    <name evidence="3" type="ORF">ATK74_2334</name>
</gene>
<dbReference type="PANTHER" id="PTHR43384:SF11">
    <property type="entry name" value="SEPTUM SITE DETERMINING PROTEIN"/>
    <property type="match status" value="1"/>
</dbReference>
<proteinExistence type="predicted"/>
<dbReference type="Proteomes" id="UP000226079">
    <property type="component" value="Unassembled WGS sequence"/>
</dbReference>
<dbReference type="InterPro" id="IPR050625">
    <property type="entry name" value="ParA/MinD_ATPase"/>
</dbReference>
<evidence type="ECO:0000259" key="1">
    <source>
        <dbReference type="Pfam" id="PF01656"/>
    </source>
</evidence>
<feature type="domain" description="CobQ/CobB/MinD/ParA nucleotide binding" evidence="1">
    <location>
        <begin position="109"/>
        <end position="310"/>
    </location>
</feature>
<dbReference type="Gene3D" id="3.40.50.300">
    <property type="entry name" value="P-loop containing nucleotide triphosphate hydrolases"/>
    <property type="match status" value="1"/>
</dbReference>
<reference evidence="3 4" key="1">
    <citation type="submission" date="2017-10" db="EMBL/GenBank/DDBJ databases">
        <title>Sequencing the genomes of 1000 actinobacteria strains.</title>
        <authorList>
            <person name="Klenk H.-P."/>
        </authorList>
    </citation>
    <scope>NUCLEOTIDE SEQUENCE [LARGE SCALE GENOMIC DNA]</scope>
    <source>
        <strain evidence="3 4">DSM 15597</strain>
    </source>
</reference>
<dbReference type="InterPro" id="IPR027417">
    <property type="entry name" value="P-loop_NTPase"/>
</dbReference>
<dbReference type="InterPro" id="IPR002586">
    <property type="entry name" value="CobQ/CobB/MinD/ParA_Nub-bd_dom"/>
</dbReference>
<comment type="caution">
    <text evidence="3">The sequence shown here is derived from an EMBL/GenBank/DDBJ whole genome shotgun (WGS) entry which is preliminary data.</text>
</comment>